<evidence type="ECO:0000313" key="5">
    <source>
        <dbReference type="EMBL" id="GAV05976.1"/>
    </source>
</evidence>
<evidence type="ECO:0000256" key="2">
    <source>
        <dbReference type="ARBA" id="ARBA00022768"/>
    </source>
</evidence>
<evidence type="ECO:0000313" key="6">
    <source>
        <dbReference type="Proteomes" id="UP000186922"/>
    </source>
</evidence>
<comment type="caution">
    <text evidence="5">The sequence shown here is derived from an EMBL/GenBank/DDBJ whole genome shotgun (WGS) entry which is preliminary data.</text>
</comment>
<keyword evidence="3" id="KW-0648">Protein biosynthesis</keyword>
<proteinExistence type="predicted"/>
<dbReference type="Proteomes" id="UP000186922">
    <property type="component" value="Unassembled WGS sequence"/>
</dbReference>
<dbReference type="GO" id="GO:0003924">
    <property type="term" value="F:GTPase activity"/>
    <property type="evidence" value="ECO:0007669"/>
    <property type="project" value="InterPro"/>
</dbReference>
<name>A0A1D1VYE6_RAMVA</name>
<evidence type="ECO:0000259" key="4">
    <source>
        <dbReference type="PROSITE" id="PS51722"/>
    </source>
</evidence>
<keyword evidence="2" id="KW-0251">Elongation factor</keyword>
<organism evidence="5 6">
    <name type="scientific">Ramazzottius varieornatus</name>
    <name type="common">Water bear</name>
    <name type="synonym">Tardigrade</name>
    <dbReference type="NCBI Taxonomy" id="947166"/>
    <lineage>
        <taxon>Eukaryota</taxon>
        <taxon>Metazoa</taxon>
        <taxon>Ecdysozoa</taxon>
        <taxon>Tardigrada</taxon>
        <taxon>Eutardigrada</taxon>
        <taxon>Parachela</taxon>
        <taxon>Hypsibioidea</taxon>
        <taxon>Ramazzottiidae</taxon>
        <taxon>Ramazzottius</taxon>
    </lineage>
</organism>
<evidence type="ECO:0000256" key="3">
    <source>
        <dbReference type="ARBA" id="ARBA00022917"/>
    </source>
</evidence>
<keyword evidence="6" id="KW-1185">Reference proteome</keyword>
<dbReference type="GO" id="GO:0005525">
    <property type="term" value="F:GTP binding"/>
    <property type="evidence" value="ECO:0007669"/>
    <property type="project" value="InterPro"/>
</dbReference>
<dbReference type="GO" id="GO:0043022">
    <property type="term" value="F:ribosome binding"/>
    <property type="evidence" value="ECO:0007669"/>
    <property type="project" value="TreeGrafter"/>
</dbReference>
<reference evidence="5 6" key="1">
    <citation type="journal article" date="2016" name="Nat. Commun.">
        <title>Extremotolerant tardigrade genome and improved radiotolerance of human cultured cells by tardigrade-unique protein.</title>
        <authorList>
            <person name="Hashimoto T."/>
            <person name="Horikawa D.D."/>
            <person name="Saito Y."/>
            <person name="Kuwahara H."/>
            <person name="Kozuka-Hata H."/>
            <person name="Shin-I T."/>
            <person name="Minakuchi Y."/>
            <person name="Ohishi K."/>
            <person name="Motoyama A."/>
            <person name="Aizu T."/>
            <person name="Enomoto A."/>
            <person name="Kondo K."/>
            <person name="Tanaka S."/>
            <person name="Hara Y."/>
            <person name="Koshikawa S."/>
            <person name="Sagara H."/>
            <person name="Miura T."/>
            <person name="Yokobori S."/>
            <person name="Miyagawa K."/>
            <person name="Suzuki Y."/>
            <person name="Kubo T."/>
            <person name="Oyama M."/>
            <person name="Kohara Y."/>
            <person name="Fujiyama A."/>
            <person name="Arakawa K."/>
            <person name="Katayama T."/>
            <person name="Toyoda A."/>
            <person name="Kunieda T."/>
        </authorList>
    </citation>
    <scope>NUCLEOTIDE SEQUENCE [LARGE SCALE GENOMIC DNA]</scope>
    <source>
        <strain evidence="5 6">YOKOZUNA-1</strain>
    </source>
</reference>
<dbReference type="InterPro" id="IPR000795">
    <property type="entry name" value="T_Tr_GTP-bd_dom"/>
</dbReference>
<dbReference type="GO" id="GO:0005829">
    <property type="term" value="C:cytosol"/>
    <property type="evidence" value="ECO:0007669"/>
    <property type="project" value="TreeGrafter"/>
</dbReference>
<dbReference type="InterPro" id="IPR027417">
    <property type="entry name" value="P-loop_NTPase"/>
</dbReference>
<dbReference type="EMBL" id="BDGG01000012">
    <property type="protein sequence ID" value="GAV05976.1"/>
    <property type="molecule type" value="Genomic_DNA"/>
</dbReference>
<gene>
    <name evidence="5" type="primary">RvY_16022-1</name>
    <name evidence="5" type="synonym">RvY_16022.1</name>
    <name evidence="5" type="ORF">RvY_16022</name>
</gene>
<dbReference type="GO" id="GO:0003746">
    <property type="term" value="F:translation elongation factor activity"/>
    <property type="evidence" value="ECO:0007669"/>
    <property type="project" value="UniProtKB-KW"/>
</dbReference>
<dbReference type="PANTHER" id="PTHR42908:SF10">
    <property type="entry name" value="EUKARYOTIC TRANSLATION ELONGATION FACTOR 2"/>
    <property type="match status" value="1"/>
</dbReference>
<dbReference type="PROSITE" id="PS51722">
    <property type="entry name" value="G_TR_2"/>
    <property type="match status" value="1"/>
</dbReference>
<dbReference type="PRINTS" id="PR00315">
    <property type="entry name" value="ELONGATNFCT"/>
</dbReference>
<keyword evidence="1" id="KW-0963">Cytoplasm</keyword>
<evidence type="ECO:0000256" key="1">
    <source>
        <dbReference type="ARBA" id="ARBA00022490"/>
    </source>
</evidence>
<protein>
    <recommendedName>
        <fullName evidence="4">Tr-type G domain-containing protein</fullName>
    </recommendedName>
</protein>
<dbReference type="AlphaFoldDB" id="A0A1D1VYE6"/>
<accession>A0A1D1VYE6</accession>
<dbReference type="GO" id="GO:1990904">
    <property type="term" value="C:ribonucleoprotein complex"/>
    <property type="evidence" value="ECO:0007669"/>
    <property type="project" value="TreeGrafter"/>
</dbReference>
<dbReference type="PANTHER" id="PTHR42908">
    <property type="entry name" value="TRANSLATION ELONGATION FACTOR-RELATED"/>
    <property type="match status" value="1"/>
</dbReference>
<dbReference type="STRING" id="947166.A0A1D1VYE6"/>
<dbReference type="Gene3D" id="3.40.50.300">
    <property type="entry name" value="P-loop containing nucleotide triphosphate hydrolases"/>
    <property type="match status" value="1"/>
</dbReference>
<dbReference type="Pfam" id="PF00009">
    <property type="entry name" value="GTP_EFTU"/>
    <property type="match status" value="1"/>
</dbReference>
<feature type="domain" description="Tr-type G" evidence="4">
    <location>
        <begin position="132"/>
        <end position="259"/>
    </location>
</feature>
<dbReference type="OrthoDB" id="364892at2759"/>
<dbReference type="SUPFAM" id="SSF52540">
    <property type="entry name" value="P-loop containing nucleoside triphosphate hydrolases"/>
    <property type="match status" value="1"/>
</dbReference>
<sequence length="259" mass="28906">MNEIIREKDEMDTVQPFEDKPQPFPVVMPGTGDITIFGLNNRFETAFPLALTSKEYCDRICPRKLMDRRPDTQNVVITAPAGVEYPVFKNILVKAAFAAQCTPSTTKPSTSTQEELRGRDIAQSEAAELGSTDNRKGEQERCITVESTAITICFELKETDVQLVKGVEQINKAKTRSFLINLIDFPGHIDFSSEVTAALRVSDGVLVIVDAVNGVCAQTETVLRQAVAERIKPILFMDKMDRALLELQLQQEDLYLTFT</sequence>